<reference evidence="1 2" key="1">
    <citation type="submission" date="2018-02" db="EMBL/GenBank/DDBJ databases">
        <title>Characterization of Xanthomonas diversity in transplant houses and field plants.</title>
        <authorList>
            <person name="Abrahamian P."/>
            <person name="Timilsina S."/>
            <person name="Minsavage G.V."/>
            <person name="Goss E.M."/>
            <person name="Jones J.B."/>
            <person name="Vallad G.E."/>
        </authorList>
    </citation>
    <scope>NUCLEOTIDE SEQUENCE [LARGE SCALE GENOMIC DNA]</scope>
    <source>
        <strain evidence="1 2">GEV2132</strain>
    </source>
</reference>
<evidence type="ECO:0000313" key="1">
    <source>
        <dbReference type="EMBL" id="RXD51314.1"/>
    </source>
</evidence>
<dbReference type="GeneID" id="61777286"/>
<dbReference type="NCBIfam" id="NF041526">
    <property type="entry name" value="Hpa3"/>
    <property type="match status" value="1"/>
</dbReference>
<dbReference type="Proteomes" id="UP000289372">
    <property type="component" value="Unassembled WGS sequence"/>
</dbReference>
<sequence>MTLESHNQQTANTAFTAFFIDLSACLGLPGELAQRLGEGETILGPAGMLCRVHTQGQPDALMAFPEVILPLAARELGGEEVVMLLSLQEQLLTEYGWRLTLSDLGLLCVCPLLLVRMPEEVAAALDRGQVVARVVLDALATQVETAKEVAS</sequence>
<proteinExistence type="predicted"/>
<comment type="caution">
    <text evidence="1">The sequence shown here is derived from an EMBL/GenBank/DDBJ whole genome shotgun (WGS) entry which is preliminary data.</text>
</comment>
<dbReference type="InterPro" id="IPR048201">
    <property type="entry name" value="Hpa3-like"/>
</dbReference>
<dbReference type="AlphaFoldDB" id="A0AAQ0YTG5"/>
<gene>
    <name evidence="1" type="ORF">DB769_16950</name>
</gene>
<dbReference type="EMBL" id="PUUL01000104">
    <property type="protein sequence ID" value="RXD51314.1"/>
    <property type="molecule type" value="Genomic_DNA"/>
</dbReference>
<organism evidence="1 2">
    <name type="scientific">Xanthomonas perforans</name>
    <dbReference type="NCBI Taxonomy" id="442694"/>
    <lineage>
        <taxon>Bacteria</taxon>
        <taxon>Pseudomonadati</taxon>
        <taxon>Pseudomonadota</taxon>
        <taxon>Gammaproteobacteria</taxon>
        <taxon>Lysobacterales</taxon>
        <taxon>Lysobacteraceae</taxon>
        <taxon>Xanthomonas</taxon>
    </lineage>
</organism>
<name>A0AAQ0YTG5_XANPE</name>
<evidence type="ECO:0000313" key="2">
    <source>
        <dbReference type="Proteomes" id="UP000289372"/>
    </source>
</evidence>
<evidence type="ECO:0008006" key="3">
    <source>
        <dbReference type="Google" id="ProtNLM"/>
    </source>
</evidence>
<protein>
    <recommendedName>
        <fullName evidence="3">Hpa3</fullName>
    </recommendedName>
</protein>
<dbReference type="RefSeq" id="WP_008575421.1">
    <property type="nucleotide sequence ID" value="NZ_CP018475.1"/>
</dbReference>
<accession>A0AAQ0YTG5</accession>